<feature type="non-terminal residue" evidence="1">
    <location>
        <position position="55"/>
    </location>
</feature>
<dbReference type="Proteomes" id="UP000499080">
    <property type="component" value="Unassembled WGS sequence"/>
</dbReference>
<accession>A0A4Y2VR22</accession>
<evidence type="ECO:0000313" key="2">
    <source>
        <dbReference type="Proteomes" id="UP000499080"/>
    </source>
</evidence>
<proteinExistence type="predicted"/>
<dbReference type="AlphaFoldDB" id="A0A4Y2VR22"/>
<comment type="caution">
    <text evidence="1">The sequence shown here is derived from an EMBL/GenBank/DDBJ whole genome shotgun (WGS) entry which is preliminary data.</text>
</comment>
<protein>
    <submittedName>
        <fullName evidence="1">Uncharacterized protein</fullName>
    </submittedName>
</protein>
<keyword evidence="2" id="KW-1185">Reference proteome</keyword>
<evidence type="ECO:0000313" key="1">
    <source>
        <dbReference type="EMBL" id="GBO26210.1"/>
    </source>
</evidence>
<reference evidence="1 2" key="1">
    <citation type="journal article" date="2019" name="Sci. Rep.">
        <title>Orb-weaving spider Araneus ventricosus genome elucidates the spidroin gene catalogue.</title>
        <authorList>
            <person name="Kono N."/>
            <person name="Nakamura H."/>
            <person name="Ohtoshi R."/>
            <person name="Moran D.A.P."/>
            <person name="Shinohara A."/>
            <person name="Yoshida Y."/>
            <person name="Fujiwara M."/>
            <person name="Mori M."/>
            <person name="Tomita M."/>
            <person name="Arakawa K."/>
        </authorList>
    </citation>
    <scope>NUCLEOTIDE SEQUENCE [LARGE SCALE GENOMIC DNA]</scope>
</reference>
<name>A0A4Y2VR22_ARAVE</name>
<organism evidence="1 2">
    <name type="scientific">Araneus ventricosus</name>
    <name type="common">Orbweaver spider</name>
    <name type="synonym">Epeira ventricosa</name>
    <dbReference type="NCBI Taxonomy" id="182803"/>
    <lineage>
        <taxon>Eukaryota</taxon>
        <taxon>Metazoa</taxon>
        <taxon>Ecdysozoa</taxon>
        <taxon>Arthropoda</taxon>
        <taxon>Chelicerata</taxon>
        <taxon>Arachnida</taxon>
        <taxon>Araneae</taxon>
        <taxon>Araneomorphae</taxon>
        <taxon>Entelegynae</taxon>
        <taxon>Araneoidea</taxon>
        <taxon>Araneidae</taxon>
        <taxon>Araneus</taxon>
    </lineage>
</organism>
<dbReference type="EMBL" id="BGPR01049225">
    <property type="protein sequence ID" value="GBO26210.1"/>
    <property type="molecule type" value="Genomic_DNA"/>
</dbReference>
<sequence length="55" mass="6806">MRKRCIFYSGCRNNPPCFKELKANVALHLRRHNFQRKLATIRTCDRFQIHRYRLQ</sequence>
<gene>
    <name evidence="1" type="ORF">AVEN_220537_1</name>
</gene>